<dbReference type="Gene3D" id="3.40.50.720">
    <property type="entry name" value="NAD(P)-binding Rossmann-like Domain"/>
    <property type="match status" value="1"/>
</dbReference>
<dbReference type="GO" id="GO:0006631">
    <property type="term" value="P:fatty acid metabolic process"/>
    <property type="evidence" value="ECO:0007669"/>
    <property type="project" value="TreeGrafter"/>
</dbReference>
<dbReference type="EMBL" id="BLLF01007315">
    <property type="protein sequence ID" value="GFH32897.1"/>
    <property type="molecule type" value="Genomic_DNA"/>
</dbReference>
<evidence type="ECO:0000313" key="5">
    <source>
        <dbReference type="Proteomes" id="UP000485058"/>
    </source>
</evidence>
<name>A0A6A0AM81_HAELA</name>
<reference evidence="4 5" key="1">
    <citation type="submission" date="2020-02" db="EMBL/GenBank/DDBJ databases">
        <title>Draft genome sequence of Haematococcus lacustris strain NIES-144.</title>
        <authorList>
            <person name="Morimoto D."/>
            <person name="Nakagawa S."/>
            <person name="Yoshida T."/>
            <person name="Sawayama S."/>
        </authorList>
    </citation>
    <scope>NUCLEOTIDE SEQUENCE [LARGE SCALE GENOMIC DNA]</scope>
    <source>
        <strain evidence="4 5">NIES-144</strain>
    </source>
</reference>
<dbReference type="InterPro" id="IPR036291">
    <property type="entry name" value="NAD(P)-bd_dom_sf"/>
</dbReference>
<dbReference type="Pfam" id="PF00107">
    <property type="entry name" value="ADH_zinc_N"/>
    <property type="match status" value="1"/>
</dbReference>
<feature type="domain" description="Alcohol dehydrogenase-like C-terminal" evidence="3">
    <location>
        <begin position="2"/>
        <end position="122"/>
    </location>
</feature>
<protein>
    <submittedName>
        <fullName evidence="4">PKS_ER domain-containing protein</fullName>
    </submittedName>
</protein>
<dbReference type="GO" id="GO:0005739">
    <property type="term" value="C:mitochondrion"/>
    <property type="evidence" value="ECO:0007669"/>
    <property type="project" value="TreeGrafter"/>
</dbReference>
<keyword evidence="1" id="KW-0521">NADP</keyword>
<feature type="non-terminal residue" evidence="4">
    <location>
        <position position="140"/>
    </location>
</feature>
<dbReference type="PANTHER" id="PTHR43981">
    <property type="entry name" value="ENOYL-[ACYL-CARRIER-PROTEIN] REDUCTASE, MITOCHONDRIAL"/>
    <property type="match status" value="1"/>
</dbReference>
<feature type="non-terminal residue" evidence="4">
    <location>
        <position position="1"/>
    </location>
</feature>
<evidence type="ECO:0000256" key="2">
    <source>
        <dbReference type="ARBA" id="ARBA00023002"/>
    </source>
</evidence>
<dbReference type="AlphaFoldDB" id="A0A6A0AM81"/>
<dbReference type="Proteomes" id="UP000485058">
    <property type="component" value="Unassembled WGS sequence"/>
</dbReference>
<dbReference type="InterPro" id="IPR051034">
    <property type="entry name" value="Mito_Enoyl-ACP_Reductase"/>
</dbReference>
<keyword evidence="5" id="KW-1185">Reference proteome</keyword>
<accession>A0A6A0AM81</accession>
<evidence type="ECO:0000259" key="3">
    <source>
        <dbReference type="Pfam" id="PF00107"/>
    </source>
</evidence>
<keyword evidence="2" id="KW-0560">Oxidoreductase</keyword>
<sequence>LVTQLARARGVKTVSVIRPRPDWEAIVQRLKGLGADLVTTNSALKEDLKAAKLGPTPLLGLNCVGGTSALAVLGEGGTLVTYGGMSMQPVTIPTSLLIFKDLQFKGFWLSGRFAREQGAVKRAASLDYLAKLAAQGQLQT</sequence>
<evidence type="ECO:0000313" key="4">
    <source>
        <dbReference type="EMBL" id="GFH32897.1"/>
    </source>
</evidence>
<organism evidence="4 5">
    <name type="scientific">Haematococcus lacustris</name>
    <name type="common">Green alga</name>
    <name type="synonym">Haematococcus pluvialis</name>
    <dbReference type="NCBI Taxonomy" id="44745"/>
    <lineage>
        <taxon>Eukaryota</taxon>
        <taxon>Viridiplantae</taxon>
        <taxon>Chlorophyta</taxon>
        <taxon>core chlorophytes</taxon>
        <taxon>Chlorophyceae</taxon>
        <taxon>CS clade</taxon>
        <taxon>Chlamydomonadales</taxon>
        <taxon>Haematococcaceae</taxon>
        <taxon>Haematococcus</taxon>
    </lineage>
</organism>
<gene>
    <name evidence="4" type="ORF">HaLaN_32188</name>
</gene>
<dbReference type="GO" id="GO:0016491">
    <property type="term" value="F:oxidoreductase activity"/>
    <property type="evidence" value="ECO:0007669"/>
    <property type="project" value="UniProtKB-KW"/>
</dbReference>
<dbReference type="InterPro" id="IPR013149">
    <property type="entry name" value="ADH-like_C"/>
</dbReference>
<proteinExistence type="predicted"/>
<dbReference type="PANTHER" id="PTHR43981:SF2">
    <property type="entry name" value="ENOYL-[ACYL-CARRIER-PROTEIN] REDUCTASE, MITOCHONDRIAL"/>
    <property type="match status" value="1"/>
</dbReference>
<comment type="caution">
    <text evidence="4">The sequence shown here is derived from an EMBL/GenBank/DDBJ whole genome shotgun (WGS) entry which is preliminary data.</text>
</comment>
<dbReference type="SUPFAM" id="SSF51735">
    <property type="entry name" value="NAD(P)-binding Rossmann-fold domains"/>
    <property type="match status" value="1"/>
</dbReference>
<evidence type="ECO:0000256" key="1">
    <source>
        <dbReference type="ARBA" id="ARBA00022857"/>
    </source>
</evidence>